<keyword evidence="1" id="KW-0732">Signal</keyword>
<organism evidence="2 3">
    <name type="scientific">Steinernema glaseri</name>
    <dbReference type="NCBI Taxonomy" id="37863"/>
    <lineage>
        <taxon>Eukaryota</taxon>
        <taxon>Metazoa</taxon>
        <taxon>Ecdysozoa</taxon>
        <taxon>Nematoda</taxon>
        <taxon>Chromadorea</taxon>
        <taxon>Rhabditida</taxon>
        <taxon>Tylenchina</taxon>
        <taxon>Panagrolaimomorpha</taxon>
        <taxon>Strongyloidoidea</taxon>
        <taxon>Steinernematidae</taxon>
        <taxon>Steinernema</taxon>
    </lineage>
</organism>
<dbReference type="AlphaFoldDB" id="A0A1I8AGA6"/>
<name>A0A1I8AGA6_9BILA</name>
<evidence type="ECO:0000313" key="2">
    <source>
        <dbReference type="Proteomes" id="UP000095287"/>
    </source>
</evidence>
<dbReference type="WBParaSite" id="L893_g544.t1">
    <property type="protein sequence ID" value="L893_g544.t1"/>
    <property type="gene ID" value="L893_g544"/>
</dbReference>
<feature type="chain" id="PRO_5009314604" evidence="1">
    <location>
        <begin position="27"/>
        <end position="73"/>
    </location>
</feature>
<reference evidence="3" key="1">
    <citation type="submission" date="2016-11" db="UniProtKB">
        <authorList>
            <consortium name="WormBaseParasite"/>
        </authorList>
    </citation>
    <scope>IDENTIFICATION</scope>
</reference>
<evidence type="ECO:0000256" key="1">
    <source>
        <dbReference type="SAM" id="SignalP"/>
    </source>
</evidence>
<sequence length="73" mass="8178">MSHCPPSLFFLHVICAQLLLEESAYATVARFTQWTRHACLRQDEPRCDIASGYDSGAPSSKECVNCTAAIFRR</sequence>
<dbReference type="Proteomes" id="UP000095287">
    <property type="component" value="Unplaced"/>
</dbReference>
<proteinExistence type="predicted"/>
<feature type="signal peptide" evidence="1">
    <location>
        <begin position="1"/>
        <end position="26"/>
    </location>
</feature>
<keyword evidence="2" id="KW-1185">Reference proteome</keyword>
<accession>A0A1I8AGA6</accession>
<protein>
    <submittedName>
        <fullName evidence="3">Secreted protein</fullName>
    </submittedName>
</protein>
<evidence type="ECO:0000313" key="3">
    <source>
        <dbReference type="WBParaSite" id="L893_g544.t1"/>
    </source>
</evidence>